<keyword evidence="1" id="KW-0732">Signal</keyword>
<organism evidence="2 3">
    <name type="scientific">Engelhardtia mirabilis</name>
    <dbReference type="NCBI Taxonomy" id="2528011"/>
    <lineage>
        <taxon>Bacteria</taxon>
        <taxon>Pseudomonadati</taxon>
        <taxon>Planctomycetota</taxon>
        <taxon>Planctomycetia</taxon>
        <taxon>Planctomycetia incertae sedis</taxon>
        <taxon>Engelhardtia</taxon>
    </lineage>
</organism>
<sequence length="544" mass="56141" precursor="true">MHSRIALAVLAVLSSSATTSAQNLVLNGSFENNTSTSCKWNPPNAEFNSLMADVTAFGTASEIDIMQGQCLYGSPPQDGAYKIGLASNTFTQENDALALHLSSPLVQCKSYELEILAQAVVETFSPGVGPVQVGVSNDPNDFGTLVYSAIADTTGWTELGTTFVAPTNAQYLTLRQPLTTKSWSHIDNVSLVPVPSTNLTVPITVDVLPVGGGSALPTLIGSIAVVEQPGSQITATFAFDPNFALLDNCYDFRWINVERTYAIGGVAQTIDSALGLLPAIDPPPAIDPEPFYYTGIEWATPPQGSSPYHTEGVDSFFSDERADPTGLDSVIGFETYLVARDLTVGGLGAAEFCVLGGFSWTYDNASSDAIICGPLGPDPSVIQAALATGLQPGHTGSPGYPGWSVTATCPLFACSLLSGSVGAIEAQAGGNHALALDAGVKHAGQAYLVLGSASGTTPGVPVAGLTLPLNADAYFSLSLSQAGNTPFLNTLGVLDANGHGAATIAVPAGLSLAGLTFLDHAYFALSPLVGVTLVSNPWPLTILP</sequence>
<dbReference type="AlphaFoldDB" id="A0A518BDE2"/>
<name>A0A518BDE2_9BACT</name>
<dbReference type="Proteomes" id="UP000316921">
    <property type="component" value="Chromosome"/>
</dbReference>
<dbReference type="EMBL" id="CP036287">
    <property type="protein sequence ID" value="QDU65010.1"/>
    <property type="molecule type" value="Genomic_DNA"/>
</dbReference>
<dbReference type="SUPFAM" id="SSF49785">
    <property type="entry name" value="Galactose-binding domain-like"/>
    <property type="match status" value="1"/>
</dbReference>
<feature type="signal peptide" evidence="1">
    <location>
        <begin position="1"/>
        <end position="21"/>
    </location>
</feature>
<feature type="chain" id="PRO_5022213860" description="Carbohydrate binding domain protein" evidence="1">
    <location>
        <begin position="22"/>
        <end position="544"/>
    </location>
</feature>
<keyword evidence="3" id="KW-1185">Reference proteome</keyword>
<dbReference type="KEGG" id="pbap:Pla133_00730"/>
<dbReference type="InterPro" id="IPR008979">
    <property type="entry name" value="Galactose-bd-like_sf"/>
</dbReference>
<dbReference type="Gene3D" id="2.60.120.260">
    <property type="entry name" value="Galactose-binding domain-like"/>
    <property type="match status" value="1"/>
</dbReference>
<gene>
    <name evidence="2" type="ORF">Pla133_00730</name>
</gene>
<accession>A0A518BDE2</accession>
<evidence type="ECO:0000313" key="2">
    <source>
        <dbReference type="EMBL" id="QDU65010.1"/>
    </source>
</evidence>
<evidence type="ECO:0000256" key="1">
    <source>
        <dbReference type="SAM" id="SignalP"/>
    </source>
</evidence>
<evidence type="ECO:0000313" key="3">
    <source>
        <dbReference type="Proteomes" id="UP000316921"/>
    </source>
</evidence>
<proteinExistence type="predicted"/>
<reference evidence="2 3" key="1">
    <citation type="submission" date="2019-02" db="EMBL/GenBank/DDBJ databases">
        <title>Deep-cultivation of Planctomycetes and their phenomic and genomic characterization uncovers novel biology.</title>
        <authorList>
            <person name="Wiegand S."/>
            <person name="Jogler M."/>
            <person name="Boedeker C."/>
            <person name="Pinto D."/>
            <person name="Vollmers J."/>
            <person name="Rivas-Marin E."/>
            <person name="Kohn T."/>
            <person name="Peeters S.H."/>
            <person name="Heuer A."/>
            <person name="Rast P."/>
            <person name="Oberbeckmann S."/>
            <person name="Bunk B."/>
            <person name="Jeske O."/>
            <person name="Meyerdierks A."/>
            <person name="Storesund J.E."/>
            <person name="Kallscheuer N."/>
            <person name="Luecker S."/>
            <person name="Lage O.M."/>
            <person name="Pohl T."/>
            <person name="Merkel B.J."/>
            <person name="Hornburger P."/>
            <person name="Mueller R.-W."/>
            <person name="Bruemmer F."/>
            <person name="Labrenz M."/>
            <person name="Spormann A.M."/>
            <person name="Op den Camp H."/>
            <person name="Overmann J."/>
            <person name="Amann R."/>
            <person name="Jetten M.S.M."/>
            <person name="Mascher T."/>
            <person name="Medema M.H."/>
            <person name="Devos D.P."/>
            <person name="Kaster A.-K."/>
            <person name="Ovreas L."/>
            <person name="Rohde M."/>
            <person name="Galperin M.Y."/>
            <person name="Jogler C."/>
        </authorList>
    </citation>
    <scope>NUCLEOTIDE SEQUENCE [LARGE SCALE GENOMIC DNA]</scope>
    <source>
        <strain evidence="2 3">Pla133</strain>
    </source>
</reference>
<dbReference type="RefSeq" id="WP_145061231.1">
    <property type="nucleotide sequence ID" value="NZ_CP036287.1"/>
</dbReference>
<evidence type="ECO:0008006" key="4">
    <source>
        <dbReference type="Google" id="ProtNLM"/>
    </source>
</evidence>
<protein>
    <recommendedName>
        <fullName evidence="4">Carbohydrate binding domain protein</fullName>
    </recommendedName>
</protein>